<proteinExistence type="predicted"/>
<keyword evidence="3" id="KW-1185">Reference proteome</keyword>
<dbReference type="Proteomes" id="UP000270094">
    <property type="component" value="Unassembled WGS sequence"/>
</dbReference>
<gene>
    <name evidence="2" type="ORF">SVUK_LOCUS12525</name>
</gene>
<evidence type="ECO:0000256" key="1">
    <source>
        <dbReference type="SAM" id="MobiDB-lite"/>
    </source>
</evidence>
<sequence length="73" mass="8096">MQSENGIHNSLAGELQNSNKSKRGERTLRRSTWQHFADTDDSGRPGKVPDGRASSTDRVESADLDHSSEQLDQ</sequence>
<feature type="region of interest" description="Disordered" evidence="1">
    <location>
        <begin position="1"/>
        <end position="73"/>
    </location>
</feature>
<organism evidence="2 3">
    <name type="scientific">Strongylus vulgaris</name>
    <name type="common">Blood worm</name>
    <dbReference type="NCBI Taxonomy" id="40348"/>
    <lineage>
        <taxon>Eukaryota</taxon>
        <taxon>Metazoa</taxon>
        <taxon>Ecdysozoa</taxon>
        <taxon>Nematoda</taxon>
        <taxon>Chromadorea</taxon>
        <taxon>Rhabditida</taxon>
        <taxon>Rhabditina</taxon>
        <taxon>Rhabditomorpha</taxon>
        <taxon>Strongyloidea</taxon>
        <taxon>Strongylidae</taxon>
        <taxon>Strongylus</taxon>
    </lineage>
</organism>
<evidence type="ECO:0000313" key="2">
    <source>
        <dbReference type="EMBL" id="VDM77527.1"/>
    </source>
</evidence>
<dbReference type="AlphaFoldDB" id="A0A3P7JMX5"/>
<feature type="compositionally biased region" description="Basic and acidic residues" evidence="1">
    <location>
        <begin position="37"/>
        <end position="73"/>
    </location>
</feature>
<evidence type="ECO:0000313" key="3">
    <source>
        <dbReference type="Proteomes" id="UP000270094"/>
    </source>
</evidence>
<dbReference type="EMBL" id="UYYB01099453">
    <property type="protein sequence ID" value="VDM77527.1"/>
    <property type="molecule type" value="Genomic_DNA"/>
</dbReference>
<protein>
    <submittedName>
        <fullName evidence="2">Uncharacterized protein</fullName>
    </submittedName>
</protein>
<reference evidence="2 3" key="1">
    <citation type="submission" date="2018-11" db="EMBL/GenBank/DDBJ databases">
        <authorList>
            <consortium name="Pathogen Informatics"/>
        </authorList>
    </citation>
    <scope>NUCLEOTIDE SEQUENCE [LARGE SCALE GENOMIC DNA]</scope>
</reference>
<accession>A0A3P7JMX5</accession>
<name>A0A3P7JMX5_STRVU</name>